<keyword evidence="2" id="KW-1185">Reference proteome</keyword>
<comment type="caution">
    <text evidence="1">The sequence shown here is derived from an EMBL/GenBank/DDBJ whole genome shotgun (WGS) entry which is preliminary data.</text>
</comment>
<proteinExistence type="predicted"/>
<reference evidence="1 2" key="1">
    <citation type="journal article" date="2022" name="Nat. Ecol. Evol.">
        <title>A masculinizing supergene underlies an exaggerated male reproductive morph in a spider.</title>
        <authorList>
            <person name="Hendrickx F."/>
            <person name="De Corte Z."/>
            <person name="Sonet G."/>
            <person name="Van Belleghem S.M."/>
            <person name="Kostlbacher S."/>
            <person name="Vangestel C."/>
        </authorList>
    </citation>
    <scope>NUCLEOTIDE SEQUENCE [LARGE SCALE GENOMIC DNA]</scope>
    <source>
        <strain evidence="1">W744_W776</strain>
    </source>
</reference>
<sequence>MEKQYKPDVPVRRLKTLSDATSESVGVLFRNLPDTNPKTGQSRNLSKFYCSRLAIFLSSNYTLTTTTK</sequence>
<gene>
    <name evidence="1" type="ORF">JTE90_000657</name>
</gene>
<name>A0AAV6VVN3_9ARAC</name>
<dbReference type="AlphaFoldDB" id="A0AAV6VVN3"/>
<accession>A0AAV6VVN3</accession>
<evidence type="ECO:0000313" key="2">
    <source>
        <dbReference type="Proteomes" id="UP000827092"/>
    </source>
</evidence>
<dbReference type="Proteomes" id="UP000827092">
    <property type="component" value="Unassembled WGS sequence"/>
</dbReference>
<organism evidence="1 2">
    <name type="scientific">Oedothorax gibbosus</name>
    <dbReference type="NCBI Taxonomy" id="931172"/>
    <lineage>
        <taxon>Eukaryota</taxon>
        <taxon>Metazoa</taxon>
        <taxon>Ecdysozoa</taxon>
        <taxon>Arthropoda</taxon>
        <taxon>Chelicerata</taxon>
        <taxon>Arachnida</taxon>
        <taxon>Araneae</taxon>
        <taxon>Araneomorphae</taxon>
        <taxon>Entelegynae</taxon>
        <taxon>Araneoidea</taxon>
        <taxon>Linyphiidae</taxon>
        <taxon>Erigoninae</taxon>
        <taxon>Oedothorax</taxon>
    </lineage>
</organism>
<protein>
    <submittedName>
        <fullName evidence="1">Uncharacterized protein</fullName>
    </submittedName>
</protein>
<evidence type="ECO:0000313" key="1">
    <source>
        <dbReference type="EMBL" id="KAG8200587.1"/>
    </source>
</evidence>
<dbReference type="EMBL" id="JAFNEN010000015">
    <property type="protein sequence ID" value="KAG8200587.1"/>
    <property type="molecule type" value="Genomic_DNA"/>
</dbReference>